<evidence type="ECO:0000256" key="1">
    <source>
        <dbReference type="ARBA" id="ARBA00022737"/>
    </source>
</evidence>
<dbReference type="HOGENOM" id="CLU_2080710_0_0_9"/>
<dbReference type="PANTHER" id="PTHR44186">
    <property type="match status" value="1"/>
</dbReference>
<reference evidence="4" key="2">
    <citation type="submission" date="2009-08" db="EMBL/GenBank/DDBJ databases">
        <authorList>
            <person name="Shrivastava S."/>
            <person name="Brinkac L.M."/>
            <person name="Dodson R.J."/>
            <person name="Harkins D.M."/>
            <person name="Durkin A.S."/>
            <person name="Sutton G."/>
        </authorList>
    </citation>
    <scope>NUCLEOTIDE SEQUENCE</scope>
    <source>
        <strain evidence="4">Eklund 17B</strain>
    </source>
</reference>
<protein>
    <submittedName>
        <fullName evidence="4">Tetratricopeptide repeat protein</fullName>
    </submittedName>
</protein>
<dbReference type="SUPFAM" id="SSF48452">
    <property type="entry name" value="TPR-like"/>
    <property type="match status" value="1"/>
</dbReference>
<evidence type="ECO:0000256" key="2">
    <source>
        <dbReference type="ARBA" id="ARBA00022803"/>
    </source>
</evidence>
<gene>
    <name evidence="4" type="ordered locus">CLL_A2527</name>
</gene>
<evidence type="ECO:0000313" key="4">
    <source>
        <dbReference type="EMBL" id="ACD22929.2"/>
    </source>
</evidence>
<dbReference type="InterPro" id="IPR011990">
    <property type="entry name" value="TPR-like_helical_dom_sf"/>
</dbReference>
<feature type="repeat" description="TPR" evidence="3">
    <location>
        <begin position="91"/>
        <end position="124"/>
    </location>
</feature>
<evidence type="ECO:0000256" key="3">
    <source>
        <dbReference type="PROSITE-ProRule" id="PRU00339"/>
    </source>
</evidence>
<organism evidence="4">
    <name type="scientific">Clostridium botulinum (strain Eklund 17B / Type B)</name>
    <dbReference type="NCBI Taxonomy" id="935198"/>
    <lineage>
        <taxon>Bacteria</taxon>
        <taxon>Bacillati</taxon>
        <taxon>Bacillota</taxon>
        <taxon>Clostridia</taxon>
        <taxon>Eubacteriales</taxon>
        <taxon>Clostridiaceae</taxon>
        <taxon>Clostridium</taxon>
    </lineage>
</organism>
<accession>B2TNA9</accession>
<reference evidence="4" key="1">
    <citation type="submission" date="2009-06" db="EMBL/GenBank/DDBJ databases">
        <authorList>
            <consortium name="US DOE Joint Genome Institute (JGI-PGF)"/>
            <person name="Lucas S."/>
            <person name="Copeland A."/>
            <person name="Lapidus A."/>
            <person name="Glavina del Rio T."/>
            <person name="Dalin E."/>
            <person name="Tice H."/>
            <person name="Bruce D."/>
            <person name="Goodwin L."/>
            <person name="Pitluck S."/>
            <person name="Kyrpides N."/>
            <person name="Mavromatis K."/>
            <person name="Ivanova N."/>
            <person name="Saunders E."/>
            <person name="Brettin T."/>
            <person name="Detter J.C."/>
            <person name="Han C."/>
            <person name="Larimer F."/>
            <person name="Land M."/>
            <person name="Hauser L."/>
            <person name="Markowitz V."/>
            <person name="Cheng J.-F."/>
            <person name="Hugenholtz P."/>
            <person name="Woyke T."/>
            <person name="Wu D."/>
            <person name="Gronow S."/>
            <person name="Klenk H.-P."/>
            <person name="Eisen J.A."/>
        </authorList>
    </citation>
    <scope>NUCLEOTIDE SEQUENCE</scope>
    <source>
        <strain evidence="4">Eklund 17B</strain>
    </source>
</reference>
<keyword evidence="2 3" id="KW-0802">TPR repeat</keyword>
<dbReference type="Gene3D" id="1.25.40.10">
    <property type="entry name" value="Tetratricopeptide repeat domain"/>
    <property type="match status" value="1"/>
</dbReference>
<keyword evidence="1" id="KW-0677">Repeat</keyword>
<proteinExistence type="predicted"/>
<name>B2TNA9_CLOBB</name>
<dbReference type="Pfam" id="PF13424">
    <property type="entry name" value="TPR_12"/>
    <property type="match status" value="1"/>
</dbReference>
<dbReference type="InterPro" id="IPR019734">
    <property type="entry name" value="TPR_rpt"/>
</dbReference>
<dbReference type="PANTHER" id="PTHR44186:SF1">
    <property type="entry name" value="BARDET-BIEDL SYNDROME 4 PROTEIN"/>
    <property type="match status" value="1"/>
</dbReference>
<sequence>MYLISILEILRLLITYKIISLEVKMNYFNEGNKLYNTQDYLRAIDCYKKSATQKQNEACSYYNAGVCFIKLKEFDKAITMLKNALTIQNESKYYFNLGYCYTMKNKLNKALQFFNVAWAISNDDTDCEKAINLILTKLSKN</sequence>
<dbReference type="AlphaFoldDB" id="B2TNA9"/>
<dbReference type="PROSITE" id="PS50005">
    <property type="entry name" value="TPR"/>
    <property type="match status" value="1"/>
</dbReference>
<dbReference type="KEGG" id="cbk:CLL_A2527"/>
<dbReference type="SMART" id="SM00028">
    <property type="entry name" value="TPR"/>
    <property type="match status" value="3"/>
</dbReference>
<dbReference type="EMBL" id="CP001056">
    <property type="protein sequence ID" value="ACD22929.2"/>
    <property type="molecule type" value="Genomic_DNA"/>
</dbReference>